<organism evidence="2 3">
    <name type="scientific">Xenorhabdus bovienii str. feltiae Moldova</name>
    <dbReference type="NCBI Taxonomy" id="1398200"/>
    <lineage>
        <taxon>Bacteria</taxon>
        <taxon>Pseudomonadati</taxon>
        <taxon>Pseudomonadota</taxon>
        <taxon>Gammaproteobacteria</taxon>
        <taxon>Enterobacterales</taxon>
        <taxon>Morganellaceae</taxon>
        <taxon>Xenorhabdus</taxon>
    </lineage>
</organism>
<keyword evidence="1" id="KW-1133">Transmembrane helix</keyword>
<name>A0A077NMK5_XENBV</name>
<evidence type="ECO:0000313" key="2">
    <source>
        <dbReference type="EMBL" id="CDG99804.1"/>
    </source>
</evidence>
<feature type="transmembrane region" description="Helical" evidence="1">
    <location>
        <begin position="27"/>
        <end position="48"/>
    </location>
</feature>
<accession>A0A077NMK5</accession>
<gene>
    <name evidence="2" type="ORF">XBFM1_120011</name>
</gene>
<dbReference type="AlphaFoldDB" id="A0A077NMK5"/>
<evidence type="ECO:0000313" key="3">
    <source>
        <dbReference type="Proteomes" id="UP000028487"/>
    </source>
</evidence>
<keyword evidence="1" id="KW-0812">Transmembrane</keyword>
<protein>
    <submittedName>
        <fullName evidence="2">Uncharacterized protein</fullName>
    </submittedName>
</protein>
<dbReference type="Proteomes" id="UP000028487">
    <property type="component" value="Unassembled WGS sequence"/>
</dbReference>
<dbReference type="EMBL" id="CBSV010000024">
    <property type="protein sequence ID" value="CDG99804.1"/>
    <property type="molecule type" value="Genomic_DNA"/>
</dbReference>
<dbReference type="HOGENOM" id="CLU_3241558_0_0_6"/>
<proteinExistence type="predicted"/>
<comment type="caution">
    <text evidence="2">The sequence shown here is derived from an EMBL/GenBank/DDBJ whole genome shotgun (WGS) entry which is preliminary data.</text>
</comment>
<evidence type="ECO:0000256" key="1">
    <source>
        <dbReference type="SAM" id="Phobius"/>
    </source>
</evidence>
<sequence>MLIPLKLMCYVISYSYFFKLNGFKKFIVIYIHDTCLFYFLMQVFHGIYFL</sequence>
<keyword evidence="1" id="KW-0472">Membrane</keyword>
<reference evidence="2" key="1">
    <citation type="submission" date="2013-07" db="EMBL/GenBank/DDBJ databases">
        <title>Sub-species coevolution in mutualistic symbiosis.</title>
        <authorList>
            <person name="Murfin K."/>
            <person name="Klassen J."/>
            <person name="Lee M."/>
            <person name="Forst S."/>
            <person name="Stock P."/>
            <person name="Goodrich-Blair H."/>
        </authorList>
    </citation>
    <scope>NUCLEOTIDE SEQUENCE [LARGE SCALE GENOMIC DNA]</scope>
    <source>
        <strain evidence="2">Feltiae Moldova</strain>
    </source>
</reference>